<organism evidence="7 8">
    <name type="scientific">Ceraceosorus guamensis</name>
    <dbReference type="NCBI Taxonomy" id="1522189"/>
    <lineage>
        <taxon>Eukaryota</taxon>
        <taxon>Fungi</taxon>
        <taxon>Dikarya</taxon>
        <taxon>Basidiomycota</taxon>
        <taxon>Ustilaginomycotina</taxon>
        <taxon>Exobasidiomycetes</taxon>
        <taxon>Ceraceosorales</taxon>
        <taxon>Ceraceosoraceae</taxon>
        <taxon>Ceraceosorus</taxon>
    </lineage>
</organism>
<evidence type="ECO:0000313" key="8">
    <source>
        <dbReference type="Proteomes" id="UP000245783"/>
    </source>
</evidence>
<accession>A0A316W0C5</accession>
<keyword evidence="2" id="KW-0678">Repressor</keyword>
<name>A0A316W0C5_9BASI</name>
<feature type="region of interest" description="Disordered" evidence="6">
    <location>
        <begin position="485"/>
        <end position="514"/>
    </location>
</feature>
<keyword evidence="8" id="KW-1185">Reference proteome</keyword>
<proteinExistence type="predicted"/>
<dbReference type="EMBL" id="KZ819371">
    <property type="protein sequence ID" value="PWN43296.1"/>
    <property type="molecule type" value="Genomic_DNA"/>
</dbReference>
<reference evidence="7 8" key="1">
    <citation type="journal article" date="2018" name="Mol. Biol. Evol.">
        <title>Broad Genomic Sampling Reveals a Smut Pathogenic Ancestry of the Fungal Clade Ustilaginomycotina.</title>
        <authorList>
            <person name="Kijpornyongpan T."/>
            <person name="Mondo S.J."/>
            <person name="Barry K."/>
            <person name="Sandor L."/>
            <person name="Lee J."/>
            <person name="Lipzen A."/>
            <person name="Pangilinan J."/>
            <person name="LaButti K."/>
            <person name="Hainaut M."/>
            <person name="Henrissat B."/>
            <person name="Grigoriev I.V."/>
            <person name="Spatafora J.W."/>
            <person name="Aime M.C."/>
        </authorList>
    </citation>
    <scope>NUCLEOTIDE SEQUENCE [LARGE SCALE GENOMIC DNA]</scope>
    <source>
        <strain evidence="7 8">MCA 4658</strain>
    </source>
</reference>
<feature type="compositionally biased region" description="Low complexity" evidence="6">
    <location>
        <begin position="51"/>
        <end position="74"/>
    </location>
</feature>
<keyword evidence="5" id="KW-0539">Nucleus</keyword>
<evidence type="ECO:0000256" key="5">
    <source>
        <dbReference type="ARBA" id="ARBA00023242"/>
    </source>
</evidence>
<evidence type="ECO:0000256" key="2">
    <source>
        <dbReference type="ARBA" id="ARBA00022491"/>
    </source>
</evidence>
<gene>
    <name evidence="7" type="ORF">IE81DRAFT_94476</name>
</gene>
<evidence type="ECO:0000256" key="6">
    <source>
        <dbReference type="SAM" id="MobiDB-lite"/>
    </source>
</evidence>
<protein>
    <submittedName>
        <fullName evidence="7">Uncharacterized protein</fullName>
    </submittedName>
</protein>
<feature type="compositionally biased region" description="Low complexity" evidence="6">
    <location>
        <begin position="286"/>
        <end position="304"/>
    </location>
</feature>
<dbReference type="GO" id="GO:0010468">
    <property type="term" value="P:regulation of gene expression"/>
    <property type="evidence" value="ECO:0007669"/>
    <property type="project" value="UniProtKB-ARBA"/>
</dbReference>
<dbReference type="AlphaFoldDB" id="A0A316W0C5"/>
<dbReference type="RefSeq" id="XP_025370456.1">
    <property type="nucleotide sequence ID" value="XM_025517770.1"/>
</dbReference>
<dbReference type="OrthoDB" id="70376at2759"/>
<feature type="region of interest" description="Disordered" evidence="6">
    <location>
        <begin position="1"/>
        <end position="204"/>
    </location>
</feature>
<dbReference type="Pfam" id="PF08598">
    <property type="entry name" value="Sds3"/>
    <property type="match status" value="1"/>
</dbReference>
<dbReference type="InParanoid" id="A0A316W0C5"/>
<evidence type="ECO:0000256" key="4">
    <source>
        <dbReference type="ARBA" id="ARBA00023163"/>
    </source>
</evidence>
<dbReference type="Proteomes" id="UP000245783">
    <property type="component" value="Unassembled WGS sequence"/>
</dbReference>
<keyword evidence="3" id="KW-0805">Transcription regulation</keyword>
<dbReference type="SMART" id="SM01401">
    <property type="entry name" value="Sds3"/>
    <property type="match status" value="1"/>
</dbReference>
<dbReference type="GeneID" id="37039640"/>
<feature type="compositionally biased region" description="Low complexity" evidence="6">
    <location>
        <begin position="94"/>
        <end position="103"/>
    </location>
</feature>
<evidence type="ECO:0000256" key="1">
    <source>
        <dbReference type="ARBA" id="ARBA00004123"/>
    </source>
</evidence>
<comment type="subcellular location">
    <subcellularLocation>
        <location evidence="1">Nucleus</location>
    </subcellularLocation>
</comment>
<keyword evidence="4" id="KW-0804">Transcription</keyword>
<feature type="compositionally biased region" description="Low complexity" evidence="6">
    <location>
        <begin position="263"/>
        <end position="272"/>
    </location>
</feature>
<evidence type="ECO:0000313" key="7">
    <source>
        <dbReference type="EMBL" id="PWN43296.1"/>
    </source>
</evidence>
<dbReference type="GO" id="GO:0005654">
    <property type="term" value="C:nucleoplasm"/>
    <property type="evidence" value="ECO:0007669"/>
    <property type="project" value="UniProtKB-ARBA"/>
</dbReference>
<evidence type="ECO:0000256" key="3">
    <source>
        <dbReference type="ARBA" id="ARBA00023015"/>
    </source>
</evidence>
<feature type="region of interest" description="Disordered" evidence="6">
    <location>
        <begin position="333"/>
        <end position="352"/>
    </location>
</feature>
<dbReference type="InterPro" id="IPR013907">
    <property type="entry name" value="Sds3"/>
</dbReference>
<sequence length="681" mass="70381">MPAYHAGGSSTAYAARPDVPFRPGPLPSTSAVGGSAQHGPNAYPPGSYGYHPQMQQQQMQHHQPPHHPNSSQQHRSAHQVPYGSASHPPPPQAAQPSPATRPAHLAGHTPQQRNAHLPPHDHGMPHGMHGGEVAHGGPPPLPAGHHGTLGFVSGPPPASMVQQPHKGRPNGRHVHSDAPSHGPMHYGGSIQPSPNVNVGANAHLGPHPPHAYPYAGGGVNGSAHYDLPPHHAVNTMQDPRAPGHPHYAQPHYSSVAPPRQMNASTSPAAPSSTKKKDGRSNKRSKTNNSASKASAQAAAAAAAKETTDTMPLGPAPGKAALAEGTLAGNVGLVDEDGHVLSGPAESKKDKKRREVIERVHNAHWQALEARDVIFEDLSRSFIAQSNTLLLSPQLSRAYVLPAHSLLIERDASLQRGALLHAYQVESARSAYESERARAEDEARIARKNVRDRLLAATEERRRRLREEKESGDGAADLFMDAAARPHATRKLRAKPGANPPSRRGDEEKNAGGGDVNTGLGLLLGEGGAELGLAGGASALGGLGSLFAGLPASSVMDQATGAAIAGGGMADSSYMSGMRAALAAKVAGKGKKGAKGGAGGAANAAAAAAAASADGTTQEDDDDRESRAAAAAAAVAAAAVSNGRLRWDAGKSVAQLTAAKDWEVESDLISLRKTAGGKRRRK</sequence>
<feature type="region of interest" description="Disordered" evidence="6">
    <location>
        <begin position="223"/>
        <end position="318"/>
    </location>
</feature>